<proteinExistence type="predicted"/>
<feature type="region of interest" description="Disordered" evidence="1">
    <location>
        <begin position="76"/>
        <end position="102"/>
    </location>
</feature>
<keyword evidence="2" id="KW-0347">Helicase</keyword>
<keyword evidence="2" id="KW-0378">Hydrolase</keyword>
<name>T1C0F0_9ZZZZ</name>
<comment type="caution">
    <text evidence="2">The sequence shown here is derived from an EMBL/GenBank/DDBJ whole genome shotgun (WGS) entry which is preliminary data.</text>
</comment>
<dbReference type="AlphaFoldDB" id="T1C0F0"/>
<feature type="compositionally biased region" description="Basic and acidic residues" evidence="1">
    <location>
        <begin position="76"/>
        <end position="87"/>
    </location>
</feature>
<evidence type="ECO:0000256" key="1">
    <source>
        <dbReference type="SAM" id="MobiDB-lite"/>
    </source>
</evidence>
<reference evidence="2" key="2">
    <citation type="journal article" date="2014" name="ISME J.">
        <title>Microbial stratification in low pH oxic and suboxic macroscopic growths along an acid mine drainage.</title>
        <authorList>
            <person name="Mendez-Garcia C."/>
            <person name="Mesa V."/>
            <person name="Sprenger R.R."/>
            <person name="Richter M."/>
            <person name="Diez M.S."/>
            <person name="Solano J."/>
            <person name="Bargiela R."/>
            <person name="Golyshina O.V."/>
            <person name="Manteca A."/>
            <person name="Ramos J.L."/>
            <person name="Gallego J.R."/>
            <person name="Llorente I."/>
            <person name="Martins Dos Santos V.A."/>
            <person name="Jensen O.N."/>
            <person name="Pelaez A.I."/>
            <person name="Sanchez J."/>
            <person name="Ferrer M."/>
        </authorList>
    </citation>
    <scope>NUCLEOTIDE SEQUENCE</scope>
</reference>
<gene>
    <name evidence="2" type="ORF">B1A_01992</name>
</gene>
<keyword evidence="2" id="KW-0067">ATP-binding</keyword>
<sequence>TMKVSPPVTTKKIRLDVREARDWFEIDGKVEVDHDLVIGMKDLLSAMKESRGRFVPLGEGRFLTLTERLRSQLERFREVSEEEKGRAEGQPSGNFGDRGDAL</sequence>
<evidence type="ECO:0000313" key="2">
    <source>
        <dbReference type="EMBL" id="EQD78956.1"/>
    </source>
</evidence>
<protein>
    <submittedName>
        <fullName evidence="2">Swf/snf family helicase</fullName>
    </submittedName>
</protein>
<feature type="non-terminal residue" evidence="2">
    <location>
        <position position="1"/>
    </location>
</feature>
<reference evidence="2" key="1">
    <citation type="submission" date="2013-08" db="EMBL/GenBank/DDBJ databases">
        <authorList>
            <person name="Mendez C."/>
            <person name="Richter M."/>
            <person name="Ferrer M."/>
            <person name="Sanchez J."/>
        </authorList>
    </citation>
    <scope>NUCLEOTIDE SEQUENCE</scope>
</reference>
<dbReference type="EMBL" id="AUZX01001493">
    <property type="protein sequence ID" value="EQD78956.1"/>
    <property type="molecule type" value="Genomic_DNA"/>
</dbReference>
<accession>T1C0F0</accession>
<dbReference type="GO" id="GO:0004386">
    <property type="term" value="F:helicase activity"/>
    <property type="evidence" value="ECO:0007669"/>
    <property type="project" value="UniProtKB-KW"/>
</dbReference>
<organism evidence="2">
    <name type="scientific">mine drainage metagenome</name>
    <dbReference type="NCBI Taxonomy" id="410659"/>
    <lineage>
        <taxon>unclassified sequences</taxon>
        <taxon>metagenomes</taxon>
        <taxon>ecological metagenomes</taxon>
    </lineage>
</organism>
<keyword evidence="2" id="KW-0547">Nucleotide-binding</keyword>